<dbReference type="GO" id="GO:0000947">
    <property type="term" value="P:amino acid catabolic process to alcohol via Ehrlich pathway"/>
    <property type="evidence" value="ECO:0007669"/>
    <property type="project" value="EnsemblFungi"/>
</dbReference>
<dbReference type="InterPro" id="IPR056798">
    <property type="entry name" value="ADH_Fe_C"/>
</dbReference>
<feature type="domain" description="Alcohol dehydrogenase iron-type/glycerol dehydrogenase GldA" evidence="6">
    <location>
        <begin position="3"/>
        <end position="171"/>
    </location>
</feature>
<dbReference type="SUPFAM" id="SSF56796">
    <property type="entry name" value="Dehydroquinate synthase-like"/>
    <property type="match status" value="1"/>
</dbReference>
<dbReference type="PANTHER" id="PTHR11496">
    <property type="entry name" value="ALCOHOL DEHYDROGENASE"/>
    <property type="match status" value="1"/>
</dbReference>
<reference evidence="8 9" key="1">
    <citation type="journal article" date="2015" name="Genome Biol. Evol.">
        <title>Phylogenomic analyses indicate that early fungi evolved digesting cell walls of algal ancestors of land plants.</title>
        <authorList>
            <person name="Chang Y."/>
            <person name="Wang S."/>
            <person name="Sekimoto S."/>
            <person name="Aerts A.L."/>
            <person name="Choi C."/>
            <person name="Clum A."/>
            <person name="LaButti K.M."/>
            <person name="Lindquist E.A."/>
            <person name="Yee Ngan C."/>
            <person name="Ohm R.A."/>
            <person name="Salamov A.A."/>
            <person name="Grigoriev I.V."/>
            <person name="Spatafora J.W."/>
            <person name="Berbee M.L."/>
        </authorList>
    </citation>
    <scope>NUCLEOTIDE SEQUENCE [LARGE SCALE GENOMIC DNA]</scope>
    <source>
        <strain evidence="8 9">JEL478</strain>
    </source>
</reference>
<protein>
    <recommendedName>
        <fullName evidence="4">Alcohol dehydrogenase 4</fullName>
        <ecNumber evidence="2">1.1.1.1</ecNumber>
    </recommendedName>
    <alternativeName>
        <fullName evidence="5">Alcohol dehydrogenase IV</fullName>
    </alternativeName>
</protein>
<proteinExistence type="inferred from homology"/>
<evidence type="ECO:0000256" key="4">
    <source>
        <dbReference type="ARBA" id="ARBA00074847"/>
    </source>
</evidence>
<dbReference type="Pfam" id="PF00465">
    <property type="entry name" value="Fe-ADH"/>
    <property type="match status" value="1"/>
</dbReference>
<dbReference type="Pfam" id="PF25137">
    <property type="entry name" value="ADH_Fe_C"/>
    <property type="match status" value="1"/>
</dbReference>
<dbReference type="GO" id="GO:0005739">
    <property type="term" value="C:mitochondrion"/>
    <property type="evidence" value="ECO:0007669"/>
    <property type="project" value="EnsemblFungi"/>
</dbReference>
<dbReference type="Gene3D" id="3.40.50.1970">
    <property type="match status" value="1"/>
</dbReference>
<dbReference type="CDD" id="cd08194">
    <property type="entry name" value="Fe-ADH-like"/>
    <property type="match status" value="1"/>
</dbReference>
<dbReference type="Proteomes" id="UP000070544">
    <property type="component" value="Unassembled WGS sequence"/>
</dbReference>
<keyword evidence="9" id="KW-1185">Reference proteome</keyword>
<evidence type="ECO:0000259" key="6">
    <source>
        <dbReference type="Pfam" id="PF00465"/>
    </source>
</evidence>
<dbReference type="OrthoDB" id="339764at2759"/>
<evidence type="ECO:0000256" key="1">
    <source>
        <dbReference type="ARBA" id="ARBA00007358"/>
    </source>
</evidence>
<feature type="domain" description="Fe-containing alcohol dehydrogenase-like C-terminal" evidence="7">
    <location>
        <begin position="183"/>
        <end position="380"/>
    </location>
</feature>
<organism evidence="8 9">
    <name type="scientific">Gonapodya prolifera (strain JEL478)</name>
    <name type="common">Monoblepharis prolifera</name>
    <dbReference type="NCBI Taxonomy" id="1344416"/>
    <lineage>
        <taxon>Eukaryota</taxon>
        <taxon>Fungi</taxon>
        <taxon>Fungi incertae sedis</taxon>
        <taxon>Chytridiomycota</taxon>
        <taxon>Chytridiomycota incertae sedis</taxon>
        <taxon>Monoblepharidomycetes</taxon>
        <taxon>Monoblepharidales</taxon>
        <taxon>Gonapodyaceae</taxon>
        <taxon>Gonapodya</taxon>
    </lineage>
</organism>
<comment type="similarity">
    <text evidence="1">Belongs to the iron-containing alcohol dehydrogenase family.</text>
</comment>
<dbReference type="GO" id="GO:0004022">
    <property type="term" value="F:alcohol dehydrogenase (NAD+) activity"/>
    <property type="evidence" value="ECO:0007669"/>
    <property type="project" value="UniProtKB-EC"/>
</dbReference>
<dbReference type="FunFam" id="3.40.50.1970:FF:000003">
    <property type="entry name" value="Alcohol dehydrogenase, iron-containing"/>
    <property type="match status" value="1"/>
</dbReference>
<evidence type="ECO:0000313" key="8">
    <source>
        <dbReference type="EMBL" id="KXS18892.1"/>
    </source>
</evidence>
<dbReference type="OMA" id="PRVWAFN"/>
<evidence type="ECO:0000256" key="5">
    <source>
        <dbReference type="ARBA" id="ARBA00076695"/>
    </source>
</evidence>
<dbReference type="GO" id="GO:0046872">
    <property type="term" value="F:metal ion binding"/>
    <property type="evidence" value="ECO:0007669"/>
    <property type="project" value="InterPro"/>
</dbReference>
<dbReference type="GO" id="GO:0006113">
    <property type="term" value="P:fermentation"/>
    <property type="evidence" value="ECO:0007669"/>
    <property type="project" value="EnsemblFungi"/>
</dbReference>
<accession>A0A139AQ91</accession>
<gene>
    <name evidence="8" type="ORF">M427DRAFT_53376</name>
</gene>
<name>A0A139AQ91_GONPJ</name>
<evidence type="ECO:0000256" key="3">
    <source>
        <dbReference type="ARBA" id="ARBA00023002"/>
    </source>
</evidence>
<dbReference type="FunFam" id="1.20.1090.10:FF:000001">
    <property type="entry name" value="Aldehyde-alcohol dehydrogenase"/>
    <property type="match status" value="1"/>
</dbReference>
<evidence type="ECO:0000256" key="2">
    <source>
        <dbReference type="ARBA" id="ARBA00013190"/>
    </source>
</evidence>
<dbReference type="EC" id="1.1.1.1" evidence="2"/>
<dbReference type="InterPro" id="IPR039697">
    <property type="entry name" value="Alcohol_dehydrogenase_Fe"/>
</dbReference>
<dbReference type="Gene3D" id="1.20.1090.10">
    <property type="entry name" value="Dehydroquinate synthase-like - alpha domain"/>
    <property type="match status" value="1"/>
</dbReference>
<evidence type="ECO:0000259" key="7">
    <source>
        <dbReference type="Pfam" id="PF25137"/>
    </source>
</evidence>
<evidence type="ECO:0000313" key="9">
    <source>
        <dbReference type="Proteomes" id="UP000070544"/>
    </source>
</evidence>
<dbReference type="STRING" id="1344416.A0A139AQ91"/>
<sequence length="403" mass="43277">MEIGGGSVTRVADVLKKIAVGSKKALLVTDPFMVKSGLIDRVIEPLEKAGFKKGENYDIFKDTIPDPTIEVVSEGASVFTKGKFDSMIAFGGGSPIDTAKAIGILAHNGGEMRQYKFPNVIPRPGPPLIAVPTTAGTGSEVTKFTIITDTKTDEKMLISGPDIVASAAIVDYELTMGCPYRLTADTGIDSLTHAIEAYVSKKRNPFADNMALSAMSRIFPWIRTACAEPTNHEARENMMLGATLAGMAFSNSSVALVHGMSRPIGAFFHVPHGLSNAMLLPYITRFSLPSCPDRYAECARAMGLATSHDNDEVACSRLVDALDNLNRDLKVPTPAEYGIKKERWDEVVQVMAEQAIASGSVGNNPLVANASEIVNLYEEVWWAGREPIPVGTVKAAEAKKMAL</sequence>
<keyword evidence="3" id="KW-0560">Oxidoreductase</keyword>
<dbReference type="AlphaFoldDB" id="A0A139AQ91"/>
<dbReference type="PANTHER" id="PTHR11496:SF102">
    <property type="entry name" value="ALCOHOL DEHYDROGENASE 4"/>
    <property type="match status" value="1"/>
</dbReference>
<dbReference type="EMBL" id="KQ965740">
    <property type="protein sequence ID" value="KXS18892.1"/>
    <property type="molecule type" value="Genomic_DNA"/>
</dbReference>
<dbReference type="InterPro" id="IPR001670">
    <property type="entry name" value="ADH_Fe/GldA"/>
</dbReference>